<dbReference type="InterPro" id="IPR002931">
    <property type="entry name" value="Transglutaminase-like"/>
</dbReference>
<dbReference type="PANTHER" id="PTHR30032:SF8">
    <property type="entry name" value="GERMINATION-SPECIFIC N-ACETYLMURAMOYL-L-ALANINE AMIDASE"/>
    <property type="match status" value="1"/>
</dbReference>
<evidence type="ECO:0000313" key="4">
    <source>
        <dbReference type="Proteomes" id="UP000001374"/>
    </source>
</evidence>
<accession>C1FRR5</accession>
<dbReference type="AlphaFoldDB" id="C1FRR5"/>
<feature type="region of interest" description="Disordered" evidence="1">
    <location>
        <begin position="332"/>
        <end position="435"/>
    </location>
</feature>
<dbReference type="SUPFAM" id="SSF54001">
    <property type="entry name" value="Cysteine proteinases"/>
    <property type="match status" value="1"/>
</dbReference>
<dbReference type="InterPro" id="IPR051922">
    <property type="entry name" value="Bact_Sporulation_Assoc"/>
</dbReference>
<dbReference type="Gene3D" id="3.40.50.12090">
    <property type="match status" value="2"/>
</dbReference>
<dbReference type="InterPro" id="IPR046780">
    <property type="entry name" value="aBig_2"/>
</dbReference>
<gene>
    <name evidence="3" type="ordered locus">CLM_0451</name>
</gene>
<dbReference type="PRINTS" id="PR01217">
    <property type="entry name" value="PRICHEXTENSN"/>
</dbReference>
<dbReference type="Gene3D" id="3.10.620.30">
    <property type="match status" value="1"/>
</dbReference>
<dbReference type="GO" id="GO:0006508">
    <property type="term" value="P:proteolysis"/>
    <property type="evidence" value="ECO:0007669"/>
    <property type="project" value="UniProtKB-KW"/>
</dbReference>
<dbReference type="InterPro" id="IPR007253">
    <property type="entry name" value="Cell_wall-bd_2"/>
</dbReference>
<keyword evidence="3" id="KW-0645">Protease</keyword>
<evidence type="ECO:0000256" key="1">
    <source>
        <dbReference type="SAM" id="MobiDB-lite"/>
    </source>
</evidence>
<dbReference type="Pfam" id="PF04122">
    <property type="entry name" value="CW_binding_2"/>
    <property type="match status" value="3"/>
</dbReference>
<dbReference type="Pfam" id="PF01841">
    <property type="entry name" value="Transglut_core"/>
    <property type="match status" value="1"/>
</dbReference>
<dbReference type="SMART" id="SM00460">
    <property type="entry name" value="TGc"/>
    <property type="match status" value="1"/>
</dbReference>
<dbReference type="KEGG" id="cby:CLM_0451"/>
<proteinExistence type="predicted"/>
<keyword evidence="3" id="KW-0378">Hydrolase</keyword>
<dbReference type="eggNOG" id="COG2247">
    <property type="taxonomic scope" value="Bacteria"/>
</dbReference>
<dbReference type="Proteomes" id="UP000001374">
    <property type="component" value="Chromosome"/>
</dbReference>
<dbReference type="Pfam" id="PF20578">
    <property type="entry name" value="aBig_2"/>
    <property type="match status" value="3"/>
</dbReference>
<name>C1FRR5_CLOBJ</name>
<reference evidence="3 4" key="1">
    <citation type="submission" date="2008-10" db="EMBL/GenBank/DDBJ databases">
        <title>Genome sequence of Clostridium botulinum A2 Kyoto.</title>
        <authorList>
            <person name="Shrivastava S."/>
            <person name="Brinkac L.M."/>
            <person name="Brown J.L."/>
            <person name="Bruce D."/>
            <person name="Detter C.C."/>
            <person name="Johnson E.A."/>
            <person name="Munk C.A."/>
            <person name="Smith L.A."/>
            <person name="Smith T.J."/>
            <person name="Sutton G."/>
            <person name="Brettin T.S."/>
        </authorList>
    </citation>
    <scope>NUCLEOTIDE SEQUENCE [LARGE SCALE GENOMIC DNA]</scope>
    <source>
        <strain evidence="4">Kyoto / Type A2</strain>
    </source>
</reference>
<sequence>MKKFKRALASSTILALVLQTNIVGGNVKAYDGQVKRFEGNNRYETAAKLATFNWTKSDNIVLVSGEGYADALSASVLAKRLNAPIILTNSNSLNDNARQTIEKLKVKNIYVIGGEASVSSKIRSELKNNYKLIELKGKDRFETNLNVAEQLVKLGVDASEVMVVNGKDGFSDALSAAPIAAANGQILLIVSKDNGNAAAEFIQKHNSKSIVIGTKNVVSDKIYNNLGASRRVDGGSNRFETNLKILKEFNVKVDTHLYIANSTGKGYADALVASVLAGKFSAPLILTDTKDSKDTEKALEYIKDNIKGMTEVNAVGGKAVIPQSITEDINKYIKKKPEPKPDKPEPKPDKPELKPDKPEPKPNKPEPKPDKPELKPDKPEPKPNKPEPKPDKPELKPDKPEPKPNKPEPKPDKPEPKPNKPEPKPENKAPIATGTLNKSIYNITKSKSEITVNLKDLNNDGNQSDIAFKDPDGDKLTYTATIDGENKDKAEVTVKDSNITIKTKQEFKGQVKIIITANDGKKSVSDFFKVNVDNIDNKEQIKTINANLVQKEKAKLNLGDLNNVIGDLSLPIKGENGVEIAWKSTNVNIVNSTGKVTRPKATEGDAVITLTATLSKGEAKDTKDFVVTVKAKDFTDEELVDISLKDLKLEGNLNSVVDNIKLPIRDEKNKVSIEWRSSNNNILSNTGVVKRANKDENITLTAVLKRGTIKKNKEFNIIVKANEVKTEDTLKLISDSLKIDNINSIEKDINLETSLDGANIIWKSSNEAIIDNTGKVKRPIVGKPDANVVLTATISKNGKSVTKEFNLTVKAEKQLVANNKQEFDEIIKKAVIDCEPTINISLPNFNSNNNEYKFDNYQNLMVEIGGMDFGKPGISGSYRNDGTGWKIEINFEYKKDISEIKRQKEATMAEVKRIVKSIIKPDMTDFEKELALHDYIVRTADYNTVNYKNGINALEDHTAYGVLVDHIGVCESYAKAMSLLLEEVGIECKYVTGVSVHDGKAGGGHAWNMVKLDNEWYNLDATWDDPVSDRNGAESVNKNTNSMATVNHTYFNIPDSIFNKDHKRGNFEQNYPACTATKYSYNNMDVDEYTADGKLIKKVTTKDELDAEILKALKEKNSALSLRIKGFKMTQKELSSELEKVANNNSVGALKWVTSSPDEYHVNYTIQWTN</sequence>
<dbReference type="InterPro" id="IPR038765">
    <property type="entry name" value="Papain-like_cys_pep_sf"/>
</dbReference>
<dbReference type="eggNOG" id="COG4932">
    <property type="taxonomic scope" value="Bacteria"/>
</dbReference>
<dbReference type="eggNOG" id="COG2374">
    <property type="taxonomic scope" value="Bacteria"/>
</dbReference>
<dbReference type="RefSeq" id="WP_012704792.1">
    <property type="nucleotide sequence ID" value="NC_012563.1"/>
</dbReference>
<dbReference type="HOGENOM" id="CLU_279358_0_0_9"/>
<feature type="domain" description="Transglutaminase-like" evidence="2">
    <location>
        <begin position="962"/>
        <end position="1023"/>
    </location>
</feature>
<feature type="compositionally biased region" description="Basic and acidic residues" evidence="1">
    <location>
        <begin position="332"/>
        <end position="427"/>
    </location>
</feature>
<dbReference type="EMBL" id="CP001581">
    <property type="protein sequence ID" value="ACO85504.1"/>
    <property type="molecule type" value="Genomic_DNA"/>
</dbReference>
<dbReference type="eggNOG" id="COG5279">
    <property type="taxonomic scope" value="Bacteria"/>
</dbReference>
<evidence type="ECO:0000313" key="3">
    <source>
        <dbReference type="EMBL" id="ACO85504.1"/>
    </source>
</evidence>
<evidence type="ECO:0000259" key="2">
    <source>
        <dbReference type="SMART" id="SM00460"/>
    </source>
</evidence>
<organism evidence="3 4">
    <name type="scientific">Clostridium botulinum (strain Kyoto / Type A2)</name>
    <dbReference type="NCBI Taxonomy" id="536232"/>
    <lineage>
        <taxon>Bacteria</taxon>
        <taxon>Bacillati</taxon>
        <taxon>Bacillota</taxon>
        <taxon>Clostridia</taxon>
        <taxon>Eubacteriales</taxon>
        <taxon>Clostridiaceae</taxon>
        <taxon>Clostridium</taxon>
    </lineage>
</organism>
<dbReference type="PANTHER" id="PTHR30032">
    <property type="entry name" value="N-ACETYLMURAMOYL-L-ALANINE AMIDASE-RELATED"/>
    <property type="match status" value="1"/>
</dbReference>
<dbReference type="GO" id="GO:0008233">
    <property type="term" value="F:peptidase activity"/>
    <property type="evidence" value="ECO:0007669"/>
    <property type="project" value="UniProtKB-KW"/>
</dbReference>
<protein>
    <submittedName>
        <fullName evidence="3">Putative cell wall-binding protease</fullName>
    </submittedName>
</protein>